<feature type="domain" description="DUF6534" evidence="2">
    <location>
        <begin position="177"/>
        <end position="261"/>
    </location>
</feature>
<proteinExistence type="predicted"/>
<evidence type="ECO:0000256" key="1">
    <source>
        <dbReference type="SAM" id="Phobius"/>
    </source>
</evidence>
<feature type="transmembrane region" description="Helical" evidence="1">
    <location>
        <begin position="23"/>
        <end position="43"/>
    </location>
</feature>
<feature type="transmembrane region" description="Helical" evidence="1">
    <location>
        <begin position="164"/>
        <end position="189"/>
    </location>
</feature>
<feature type="transmembrane region" description="Helical" evidence="1">
    <location>
        <begin position="88"/>
        <end position="111"/>
    </location>
</feature>
<keyword evidence="1" id="KW-0472">Membrane</keyword>
<accession>A0A0D2N9H1</accession>
<dbReference type="STRING" id="945553.A0A0D2N9H1"/>
<keyword evidence="4" id="KW-1185">Reference proteome</keyword>
<dbReference type="Pfam" id="PF20152">
    <property type="entry name" value="DUF6534"/>
    <property type="match status" value="1"/>
</dbReference>
<reference evidence="4" key="1">
    <citation type="submission" date="2014-04" db="EMBL/GenBank/DDBJ databases">
        <title>Evolutionary Origins and Diversification of the Mycorrhizal Mutualists.</title>
        <authorList>
            <consortium name="DOE Joint Genome Institute"/>
            <consortium name="Mycorrhizal Genomics Consortium"/>
            <person name="Kohler A."/>
            <person name="Kuo A."/>
            <person name="Nagy L.G."/>
            <person name="Floudas D."/>
            <person name="Copeland A."/>
            <person name="Barry K.W."/>
            <person name="Cichocki N."/>
            <person name="Veneault-Fourrey C."/>
            <person name="LaButti K."/>
            <person name="Lindquist E.A."/>
            <person name="Lipzen A."/>
            <person name="Lundell T."/>
            <person name="Morin E."/>
            <person name="Murat C."/>
            <person name="Riley R."/>
            <person name="Ohm R."/>
            <person name="Sun H."/>
            <person name="Tunlid A."/>
            <person name="Henrissat B."/>
            <person name="Grigoriev I.V."/>
            <person name="Hibbett D.S."/>
            <person name="Martin F."/>
        </authorList>
    </citation>
    <scope>NUCLEOTIDE SEQUENCE [LARGE SCALE GENOMIC DNA]</scope>
    <source>
        <strain evidence="4">FD-334 SS-4</strain>
    </source>
</reference>
<protein>
    <recommendedName>
        <fullName evidence="2">DUF6534 domain-containing protein</fullName>
    </recommendedName>
</protein>
<evidence type="ECO:0000313" key="3">
    <source>
        <dbReference type="EMBL" id="KJA15749.1"/>
    </source>
</evidence>
<dbReference type="OrthoDB" id="2929525at2759"/>
<dbReference type="PANTHER" id="PTHR40465">
    <property type="entry name" value="CHROMOSOME 1, WHOLE GENOME SHOTGUN SEQUENCE"/>
    <property type="match status" value="1"/>
</dbReference>
<dbReference type="EMBL" id="KN817636">
    <property type="protein sequence ID" value="KJA15749.1"/>
    <property type="molecule type" value="Genomic_DNA"/>
</dbReference>
<sequence>MVAVNQTTGFFVESNANLGAVEIATFLGLVLFGISLAQGYTYFHRSAGDSVRLKVFVGVLLLMESFHSFTASHTIYYDTVARFGHAEINSYSLSANAATETLITVLVQCFYSHRIYRLSNGKLPISIACFTLAILRFLFGVAVSAESVIDVHRTPNWVVFVTDFNWLITTMLAVGGAADILIAFSMLVYLRKMSSSTNMKSTTDIINRLVRWSLQSGLLTSMTSLTVIICFQAMANLVWFGLYVILAKLYSNSLLVSLNARPPRTRADGRIRRQAGTVHSTHIDFETIPMPVGISFQLSDLSSSSATDSNPRDMPPMVCNLRTQHLMLNSPCAAH</sequence>
<gene>
    <name evidence="3" type="ORF">HYPSUDRAFT_48078</name>
</gene>
<evidence type="ECO:0000259" key="2">
    <source>
        <dbReference type="Pfam" id="PF20152"/>
    </source>
</evidence>
<name>A0A0D2N9H1_HYPSF</name>
<dbReference type="OMA" id="THEVHIN"/>
<dbReference type="Proteomes" id="UP000054270">
    <property type="component" value="Unassembled WGS sequence"/>
</dbReference>
<keyword evidence="1" id="KW-0812">Transmembrane</keyword>
<evidence type="ECO:0000313" key="4">
    <source>
        <dbReference type="Proteomes" id="UP000054270"/>
    </source>
</evidence>
<feature type="transmembrane region" description="Helical" evidence="1">
    <location>
        <begin position="240"/>
        <end position="260"/>
    </location>
</feature>
<feature type="transmembrane region" description="Helical" evidence="1">
    <location>
        <begin position="209"/>
        <end position="234"/>
    </location>
</feature>
<dbReference type="AlphaFoldDB" id="A0A0D2N9H1"/>
<organism evidence="3 4">
    <name type="scientific">Hypholoma sublateritium (strain FD-334 SS-4)</name>
    <dbReference type="NCBI Taxonomy" id="945553"/>
    <lineage>
        <taxon>Eukaryota</taxon>
        <taxon>Fungi</taxon>
        <taxon>Dikarya</taxon>
        <taxon>Basidiomycota</taxon>
        <taxon>Agaricomycotina</taxon>
        <taxon>Agaricomycetes</taxon>
        <taxon>Agaricomycetidae</taxon>
        <taxon>Agaricales</taxon>
        <taxon>Agaricineae</taxon>
        <taxon>Strophariaceae</taxon>
        <taxon>Hypholoma</taxon>
    </lineage>
</organism>
<dbReference type="InterPro" id="IPR045339">
    <property type="entry name" value="DUF6534"/>
</dbReference>
<keyword evidence="1" id="KW-1133">Transmembrane helix</keyword>
<feature type="transmembrane region" description="Helical" evidence="1">
    <location>
        <begin position="55"/>
        <end position="76"/>
    </location>
</feature>
<dbReference type="PANTHER" id="PTHR40465:SF1">
    <property type="entry name" value="DUF6534 DOMAIN-CONTAINING PROTEIN"/>
    <property type="match status" value="1"/>
</dbReference>
<feature type="transmembrane region" description="Helical" evidence="1">
    <location>
        <begin position="123"/>
        <end position="144"/>
    </location>
</feature>